<feature type="modified residue" description="N6-(pyridoxal phosphate)lysine" evidence="11">
    <location>
        <position position="214"/>
    </location>
</feature>
<evidence type="ECO:0000256" key="4">
    <source>
        <dbReference type="ARBA" id="ARBA00022679"/>
    </source>
</evidence>
<feature type="active site" description="Proton acceptor" evidence="10">
    <location>
        <position position="214"/>
    </location>
</feature>
<dbReference type="PIRSF" id="PIRSF000390">
    <property type="entry name" value="PLP_StrS"/>
    <property type="match status" value="1"/>
</dbReference>
<dbReference type="EC" id="2.6.1.102" evidence="8"/>
<evidence type="ECO:0000256" key="7">
    <source>
        <dbReference type="ARBA" id="ARBA00051587"/>
    </source>
</evidence>
<comment type="pathway">
    <text evidence="2">Bacterial outer membrane biogenesis; LPS O-antigen biosynthesis.</text>
</comment>
<evidence type="ECO:0000256" key="11">
    <source>
        <dbReference type="PIRSR" id="PIRSR000390-2"/>
    </source>
</evidence>
<dbReference type="Proteomes" id="UP001155182">
    <property type="component" value="Unassembled WGS sequence"/>
</dbReference>
<comment type="similarity">
    <text evidence="6 12">Belongs to the DegT/DnrJ/EryC1 family.</text>
</comment>
<dbReference type="SUPFAM" id="SSF53383">
    <property type="entry name" value="PLP-dependent transferases"/>
    <property type="match status" value="1"/>
</dbReference>
<dbReference type="PANTHER" id="PTHR30244:SF30">
    <property type="entry name" value="BLR5990 PROTEIN"/>
    <property type="match status" value="1"/>
</dbReference>
<dbReference type="GO" id="GO:0030170">
    <property type="term" value="F:pyridoxal phosphate binding"/>
    <property type="evidence" value="ECO:0007669"/>
    <property type="project" value="TreeGrafter"/>
</dbReference>
<keyword evidence="3 13" id="KW-0032">Aminotransferase</keyword>
<dbReference type="InterPro" id="IPR015424">
    <property type="entry name" value="PyrdxlP-dep_Trfase"/>
</dbReference>
<dbReference type="CDD" id="cd00616">
    <property type="entry name" value="AHBA_syn"/>
    <property type="match status" value="1"/>
</dbReference>
<comment type="cofactor">
    <cofactor evidence="1">
        <name>pyridoxal 5'-phosphate</name>
        <dbReference type="ChEBI" id="CHEBI:597326"/>
    </cofactor>
</comment>
<dbReference type="AlphaFoldDB" id="A0A9X2JCI7"/>
<reference evidence="13" key="1">
    <citation type="submission" date="2022-06" db="EMBL/GenBank/DDBJ databases">
        <title>Solitalea sp. MAHUQ-68 isolated from rhizospheric soil.</title>
        <authorList>
            <person name="Huq M.A."/>
        </authorList>
    </citation>
    <scope>NUCLEOTIDE SEQUENCE</scope>
    <source>
        <strain evidence="13">MAHUQ-68</strain>
    </source>
</reference>
<sequence>MYKKVVEFIREQFKTDEFIPLHAPVFTGNEKEYLLETIDSTFVSSVGKYVDKFEELIRDYTGAKYAIATTNGTSALHMALMLAGVKQGDLVLTQPLSFIATCNAISYIGAEPLFIDVDKETLSLSADALNEFLKEAVEVKDGQAIHKNTGRRIAACIPMHTFGHPARIDELVDLCQQYNINLIEDAAESLGTTYKNQQTGTFGLLGTYSFNGNKTITCGGGGMIVTNDEHLGKLAKHLTTQAKVPHRWDFVHDHIGYNYRLPNLNAALACAQIEQLDAFIANKRELAENYHNFFAKQDIQFVSEPNDSKSNYWLNAILLKNREERDEFLTYSNENGVMTRPVWELMNRLPMFTKAITTDISNAEWIADRLVNIPSSVRVK</sequence>
<evidence type="ECO:0000256" key="9">
    <source>
        <dbReference type="ARBA" id="ARBA00074221"/>
    </source>
</evidence>
<accession>A0A9X2JCI7</accession>
<organism evidence="13 14">
    <name type="scientific">Solitalea agri</name>
    <dbReference type="NCBI Taxonomy" id="2953739"/>
    <lineage>
        <taxon>Bacteria</taxon>
        <taxon>Pseudomonadati</taxon>
        <taxon>Bacteroidota</taxon>
        <taxon>Sphingobacteriia</taxon>
        <taxon>Sphingobacteriales</taxon>
        <taxon>Sphingobacteriaceae</taxon>
        <taxon>Solitalea</taxon>
    </lineage>
</organism>
<dbReference type="EMBL" id="JAMWYS010000032">
    <property type="protein sequence ID" value="MCO4293108.1"/>
    <property type="molecule type" value="Genomic_DNA"/>
</dbReference>
<dbReference type="Pfam" id="PF01041">
    <property type="entry name" value="DegT_DnrJ_EryC1"/>
    <property type="match status" value="1"/>
</dbReference>
<dbReference type="FunFam" id="3.40.640.10:FF:000090">
    <property type="entry name" value="Pyridoxal phosphate-dependent aminotransferase"/>
    <property type="match status" value="1"/>
</dbReference>
<evidence type="ECO:0000256" key="6">
    <source>
        <dbReference type="ARBA" id="ARBA00037999"/>
    </source>
</evidence>
<evidence type="ECO:0000256" key="10">
    <source>
        <dbReference type="PIRSR" id="PIRSR000390-1"/>
    </source>
</evidence>
<dbReference type="RefSeq" id="WP_252587610.1">
    <property type="nucleotide sequence ID" value="NZ_JAMWYS010000032.1"/>
</dbReference>
<dbReference type="PANTHER" id="PTHR30244">
    <property type="entry name" value="TRANSAMINASE"/>
    <property type="match status" value="1"/>
</dbReference>
<dbReference type="Gene3D" id="3.90.1150.10">
    <property type="entry name" value="Aspartate Aminotransferase, domain 1"/>
    <property type="match status" value="1"/>
</dbReference>
<dbReference type="GO" id="GO:0000271">
    <property type="term" value="P:polysaccharide biosynthetic process"/>
    <property type="evidence" value="ECO:0007669"/>
    <property type="project" value="TreeGrafter"/>
</dbReference>
<proteinExistence type="inferred from homology"/>
<gene>
    <name evidence="13" type="ORF">NF867_09550</name>
</gene>
<protein>
    <recommendedName>
        <fullName evidence="9">GDP-perosamine synthase</fullName>
        <ecNumber evidence="8">2.6.1.102</ecNumber>
    </recommendedName>
</protein>
<comment type="catalytic activity">
    <reaction evidence="7">
        <text>GDP-alpha-D-perosamine + 2-oxoglutarate = GDP-4-dehydro-alpha-D-rhamnose + L-glutamate</text>
        <dbReference type="Rhea" id="RHEA:36779"/>
        <dbReference type="ChEBI" id="CHEBI:16810"/>
        <dbReference type="ChEBI" id="CHEBI:29985"/>
        <dbReference type="ChEBI" id="CHEBI:57964"/>
        <dbReference type="ChEBI" id="CHEBI:73996"/>
        <dbReference type="EC" id="2.6.1.102"/>
    </reaction>
</comment>
<dbReference type="Gene3D" id="3.40.640.10">
    <property type="entry name" value="Type I PLP-dependent aspartate aminotransferase-like (Major domain)"/>
    <property type="match status" value="1"/>
</dbReference>
<keyword evidence="5 11" id="KW-0663">Pyridoxal phosphate</keyword>
<evidence type="ECO:0000256" key="1">
    <source>
        <dbReference type="ARBA" id="ARBA00001933"/>
    </source>
</evidence>
<comment type="caution">
    <text evidence="13">The sequence shown here is derived from an EMBL/GenBank/DDBJ whole genome shotgun (WGS) entry which is preliminary data.</text>
</comment>
<evidence type="ECO:0000256" key="2">
    <source>
        <dbReference type="ARBA" id="ARBA00005125"/>
    </source>
</evidence>
<dbReference type="InterPro" id="IPR000653">
    <property type="entry name" value="DegT/StrS_aminotransferase"/>
</dbReference>
<dbReference type="InterPro" id="IPR026385">
    <property type="entry name" value="LegC-like"/>
</dbReference>
<evidence type="ECO:0000256" key="5">
    <source>
        <dbReference type="ARBA" id="ARBA00022898"/>
    </source>
</evidence>
<evidence type="ECO:0000313" key="14">
    <source>
        <dbReference type="Proteomes" id="UP001155182"/>
    </source>
</evidence>
<name>A0A9X2JCI7_9SPHI</name>
<evidence type="ECO:0000313" key="13">
    <source>
        <dbReference type="EMBL" id="MCO4293108.1"/>
    </source>
</evidence>
<dbReference type="InterPro" id="IPR015421">
    <property type="entry name" value="PyrdxlP-dep_Trfase_major"/>
</dbReference>
<keyword evidence="14" id="KW-1185">Reference proteome</keyword>
<dbReference type="InterPro" id="IPR015422">
    <property type="entry name" value="PyrdxlP-dep_Trfase_small"/>
</dbReference>
<evidence type="ECO:0000256" key="12">
    <source>
        <dbReference type="RuleBase" id="RU004508"/>
    </source>
</evidence>
<dbReference type="NCBIfam" id="TIGR04181">
    <property type="entry name" value="NHT_00031"/>
    <property type="match status" value="1"/>
</dbReference>
<evidence type="ECO:0000256" key="8">
    <source>
        <dbReference type="ARBA" id="ARBA00066317"/>
    </source>
</evidence>
<dbReference type="GO" id="GO:0102933">
    <property type="term" value="F:GDP-4-dehydro-6-deoxy-D-mannose-4-aminotransferase activity"/>
    <property type="evidence" value="ECO:0007669"/>
    <property type="project" value="UniProtKB-EC"/>
</dbReference>
<keyword evidence="4" id="KW-0808">Transferase</keyword>
<evidence type="ECO:0000256" key="3">
    <source>
        <dbReference type="ARBA" id="ARBA00022576"/>
    </source>
</evidence>